<evidence type="ECO:0000313" key="4">
    <source>
        <dbReference type="EMBL" id="MFC6153295.1"/>
    </source>
</evidence>
<dbReference type="PANTHER" id="PTHR34351">
    <property type="entry name" value="SLR1927 PROTEIN-RELATED"/>
    <property type="match status" value="1"/>
</dbReference>
<feature type="transmembrane region" description="Helical" evidence="2">
    <location>
        <begin position="35"/>
        <end position="55"/>
    </location>
</feature>
<gene>
    <name evidence="4" type="ORF">ACFPWU_06405</name>
</gene>
<feature type="domain" description="DUF58" evidence="3">
    <location>
        <begin position="200"/>
        <end position="335"/>
    </location>
</feature>
<keyword evidence="5" id="KW-1185">Reference proteome</keyword>
<sequence length="401" mass="42550">MREAFASLTQRGRILLTCGIAVCGAALYLGDQTLLRVGLLLTLLPLFSTLVMARAKYRIALERRTTPRVVAAGQPARVDLRIINEGLVPPGSIVVEEELGYALGSRPRFRLQRLARGVAQNQSYRVSTDVRGRHQLGPALLRVSDPLGLVAVTRGFRSTDSVVVLPLVVPLDGLPLTSPSRGTSGASRSSTHGDADDTTVRAYRRGDDVRRIHWRSSARAGDLVVRQEEEPHRPAVTLLLDVRAAAHRGTGVASSFEAAVRIASSVLSHLLTHGQDVVLLAGDRRSELRASDPGALGRALEELAILAPDTSGRSLPLPALSSPGTPRSVVAVLGSLDDADRAGLAGANTRGSRASALLVDVEAWNPNRANADVVPTGPLGWRATAVGPRSSLTQAWRSVVA</sequence>
<evidence type="ECO:0000256" key="1">
    <source>
        <dbReference type="SAM" id="MobiDB-lite"/>
    </source>
</evidence>
<dbReference type="EMBL" id="JBHSQI010000003">
    <property type="protein sequence ID" value="MFC6153295.1"/>
    <property type="molecule type" value="Genomic_DNA"/>
</dbReference>
<dbReference type="Pfam" id="PF01882">
    <property type="entry name" value="DUF58"/>
    <property type="match status" value="1"/>
</dbReference>
<feature type="region of interest" description="Disordered" evidence="1">
    <location>
        <begin position="176"/>
        <end position="199"/>
    </location>
</feature>
<comment type="caution">
    <text evidence="4">The sequence shown here is derived from an EMBL/GenBank/DDBJ whole genome shotgun (WGS) entry which is preliminary data.</text>
</comment>
<evidence type="ECO:0000256" key="2">
    <source>
        <dbReference type="SAM" id="Phobius"/>
    </source>
</evidence>
<organism evidence="4 5">
    <name type="scientific">Nocardioides yefusunii</name>
    <dbReference type="NCBI Taxonomy" id="2500546"/>
    <lineage>
        <taxon>Bacteria</taxon>
        <taxon>Bacillati</taxon>
        <taxon>Actinomycetota</taxon>
        <taxon>Actinomycetes</taxon>
        <taxon>Propionibacteriales</taxon>
        <taxon>Nocardioidaceae</taxon>
        <taxon>Nocardioides</taxon>
    </lineage>
</organism>
<proteinExistence type="predicted"/>
<dbReference type="InterPro" id="IPR002881">
    <property type="entry name" value="DUF58"/>
</dbReference>
<dbReference type="Proteomes" id="UP001596098">
    <property type="component" value="Unassembled WGS sequence"/>
</dbReference>
<evidence type="ECO:0000259" key="3">
    <source>
        <dbReference type="Pfam" id="PF01882"/>
    </source>
</evidence>
<keyword evidence="2" id="KW-0812">Transmembrane</keyword>
<reference evidence="5" key="1">
    <citation type="journal article" date="2019" name="Int. J. Syst. Evol. Microbiol.">
        <title>The Global Catalogue of Microorganisms (GCM) 10K type strain sequencing project: providing services to taxonomists for standard genome sequencing and annotation.</title>
        <authorList>
            <consortium name="The Broad Institute Genomics Platform"/>
            <consortium name="The Broad Institute Genome Sequencing Center for Infectious Disease"/>
            <person name="Wu L."/>
            <person name="Ma J."/>
        </authorList>
    </citation>
    <scope>NUCLEOTIDE SEQUENCE [LARGE SCALE GENOMIC DNA]</scope>
    <source>
        <strain evidence="5">DFY28</strain>
    </source>
</reference>
<evidence type="ECO:0000313" key="5">
    <source>
        <dbReference type="Proteomes" id="UP001596098"/>
    </source>
</evidence>
<name>A0ABW1QXF5_9ACTN</name>
<protein>
    <submittedName>
        <fullName evidence="4">DUF58 domain-containing protein</fullName>
    </submittedName>
</protein>
<dbReference type="RefSeq" id="WP_128221139.1">
    <property type="nucleotide sequence ID" value="NZ_CP034929.1"/>
</dbReference>
<feature type="transmembrane region" description="Helical" evidence="2">
    <location>
        <begin position="12"/>
        <end position="29"/>
    </location>
</feature>
<dbReference type="PANTHER" id="PTHR34351:SF1">
    <property type="entry name" value="SLR1927 PROTEIN"/>
    <property type="match status" value="1"/>
</dbReference>
<accession>A0ABW1QXF5</accession>
<feature type="compositionally biased region" description="Low complexity" evidence="1">
    <location>
        <begin position="176"/>
        <end position="190"/>
    </location>
</feature>
<keyword evidence="2" id="KW-0472">Membrane</keyword>
<keyword evidence="2" id="KW-1133">Transmembrane helix</keyword>